<sequence length="389" mass="39854">MLPLILLAAAAGAQAQSSATYPEGVLASGTMGPMNPPSATLGTELNQTSGARLVSINSVDDFCLFGPPDPNSVIGDTEAYEVAWCTQARNNARVIPDGTITGVSLLKTDMYVQIMGYGDLTKINIAPGDYGGELDPHGATGEGNPVGGNVTTNITTGSDLNYQEWMMYVSYEQFCFRICTNANSTYSTEYMCWHELDEMGCEFVMPGNYDINGTFETCEADVAYPPGWYPTATSDGTTLFSTFAQYYEGVYTSDGTPVSYTVGTTVTPDSVAFTPSSSNCQTVSTISNGIDIEAGTTKAGSDNSGSSTSGSGSSTASGSHTSSHAADGTSSHSSSTSKTTGGSTTGTAGADSATTSGSNAGSRFVVDLGAMGAVGAVVIAALSGVAVFM</sequence>
<proteinExistence type="predicted"/>
<keyword evidence="5" id="KW-1185">Reference proteome</keyword>
<feature type="compositionally biased region" description="Low complexity" evidence="1">
    <location>
        <begin position="299"/>
        <end position="358"/>
    </location>
</feature>
<feature type="signal peptide" evidence="3">
    <location>
        <begin position="1"/>
        <end position="15"/>
    </location>
</feature>
<accession>D8PSK8</accession>
<evidence type="ECO:0000256" key="3">
    <source>
        <dbReference type="SAM" id="SignalP"/>
    </source>
</evidence>
<keyword evidence="2" id="KW-1133">Transmembrane helix</keyword>
<name>D8PSK8_SCHCM</name>
<feature type="transmembrane region" description="Helical" evidence="2">
    <location>
        <begin position="368"/>
        <end position="388"/>
    </location>
</feature>
<dbReference type="EMBL" id="GL377303">
    <property type="protein sequence ID" value="EFJ01160.1"/>
    <property type="molecule type" value="Genomic_DNA"/>
</dbReference>
<gene>
    <name evidence="4" type="ORF">SCHCODRAFT_74660</name>
</gene>
<dbReference type="eggNOG" id="ENOG502QW31">
    <property type="taxonomic scope" value="Eukaryota"/>
</dbReference>
<feature type="chain" id="PRO_5011999928" evidence="3">
    <location>
        <begin position="16"/>
        <end position="389"/>
    </location>
</feature>
<dbReference type="InParanoid" id="D8PSK8"/>
<dbReference type="OMA" id="FRICIAG"/>
<evidence type="ECO:0000256" key="2">
    <source>
        <dbReference type="SAM" id="Phobius"/>
    </source>
</evidence>
<keyword evidence="2" id="KW-0472">Membrane</keyword>
<dbReference type="AlphaFoldDB" id="D8PSK8"/>
<dbReference type="VEuPathDB" id="FungiDB:SCHCODRAFT_02605742"/>
<dbReference type="Proteomes" id="UP000007431">
    <property type="component" value="Unassembled WGS sequence"/>
</dbReference>
<reference evidence="4 5" key="1">
    <citation type="journal article" date="2010" name="Nat. Biotechnol.">
        <title>Genome sequence of the model mushroom Schizophyllum commune.</title>
        <authorList>
            <person name="Ohm R.A."/>
            <person name="de Jong J.F."/>
            <person name="Lugones L.G."/>
            <person name="Aerts A."/>
            <person name="Kothe E."/>
            <person name="Stajich J.E."/>
            <person name="de Vries R.P."/>
            <person name="Record E."/>
            <person name="Levasseur A."/>
            <person name="Baker S.E."/>
            <person name="Bartholomew K.A."/>
            <person name="Coutinho P.M."/>
            <person name="Erdmann S."/>
            <person name="Fowler T.J."/>
            <person name="Gathman A.C."/>
            <person name="Lombard V."/>
            <person name="Henrissat B."/>
            <person name="Knabe N."/>
            <person name="Kuees U."/>
            <person name="Lilly W.W."/>
            <person name="Lindquist E."/>
            <person name="Lucas S."/>
            <person name="Magnuson J.K."/>
            <person name="Piumi F."/>
            <person name="Raudaskoski M."/>
            <person name="Salamov A."/>
            <person name="Schmutz J."/>
            <person name="Schwarze F.W.M.R."/>
            <person name="vanKuyk P.A."/>
            <person name="Horton J.S."/>
            <person name="Grigoriev I.V."/>
            <person name="Woesten H.A.B."/>
        </authorList>
    </citation>
    <scope>NUCLEOTIDE SEQUENCE [LARGE SCALE GENOMIC DNA]</scope>
    <source>
        <strain evidence="5">H4-8 / FGSC 9210</strain>
    </source>
</reference>
<keyword evidence="2" id="KW-0812">Transmembrane</keyword>
<dbReference type="STRING" id="578458.D8PSK8"/>
<keyword evidence="3" id="KW-0732">Signal</keyword>
<organism evidence="5">
    <name type="scientific">Schizophyllum commune (strain H4-8 / FGSC 9210)</name>
    <name type="common">Split gill fungus</name>
    <dbReference type="NCBI Taxonomy" id="578458"/>
    <lineage>
        <taxon>Eukaryota</taxon>
        <taxon>Fungi</taxon>
        <taxon>Dikarya</taxon>
        <taxon>Basidiomycota</taxon>
        <taxon>Agaricomycotina</taxon>
        <taxon>Agaricomycetes</taxon>
        <taxon>Agaricomycetidae</taxon>
        <taxon>Agaricales</taxon>
        <taxon>Schizophyllaceae</taxon>
        <taxon>Schizophyllum</taxon>
    </lineage>
</organism>
<feature type="region of interest" description="Disordered" evidence="1">
    <location>
        <begin position="294"/>
        <end position="358"/>
    </location>
</feature>
<dbReference type="HOGENOM" id="CLU_036093_0_0_1"/>
<evidence type="ECO:0000256" key="1">
    <source>
        <dbReference type="SAM" id="MobiDB-lite"/>
    </source>
</evidence>
<evidence type="ECO:0000313" key="4">
    <source>
        <dbReference type="EMBL" id="EFJ01160.1"/>
    </source>
</evidence>
<evidence type="ECO:0000313" key="5">
    <source>
        <dbReference type="Proteomes" id="UP000007431"/>
    </source>
</evidence>
<protein>
    <submittedName>
        <fullName evidence="4">Uncharacterized protein</fullName>
    </submittedName>
</protein>